<protein>
    <submittedName>
        <fullName evidence="3">GNAT family N-acetyltransferase</fullName>
        <ecNumber evidence="3">2.3.1.-</ecNumber>
    </submittedName>
</protein>
<dbReference type="PANTHER" id="PTHR13947">
    <property type="entry name" value="GNAT FAMILY N-ACETYLTRANSFERASE"/>
    <property type="match status" value="1"/>
</dbReference>
<proteinExistence type="predicted"/>
<keyword evidence="3" id="KW-0012">Acyltransferase</keyword>
<evidence type="ECO:0000256" key="1">
    <source>
        <dbReference type="ARBA" id="ARBA00022679"/>
    </source>
</evidence>
<dbReference type="InterPro" id="IPR050769">
    <property type="entry name" value="NAT_camello-type"/>
</dbReference>
<dbReference type="InterPro" id="IPR016181">
    <property type="entry name" value="Acyl_CoA_acyltransferase"/>
</dbReference>
<gene>
    <name evidence="3" type="ORF">K7B10_10030</name>
</gene>
<evidence type="ECO:0000313" key="4">
    <source>
        <dbReference type="Proteomes" id="UP001520654"/>
    </source>
</evidence>
<evidence type="ECO:0000313" key="3">
    <source>
        <dbReference type="EMBL" id="MCC0095116.1"/>
    </source>
</evidence>
<dbReference type="Pfam" id="PF13508">
    <property type="entry name" value="Acetyltransf_7"/>
    <property type="match status" value="1"/>
</dbReference>
<feature type="domain" description="N-acetyltransferase" evidence="2">
    <location>
        <begin position="55"/>
        <end position="193"/>
    </location>
</feature>
<dbReference type="EC" id="2.3.1.-" evidence="3"/>
<dbReference type="EMBL" id="JAINUL010000001">
    <property type="protein sequence ID" value="MCC0095116.1"/>
    <property type="molecule type" value="Genomic_DNA"/>
</dbReference>
<sequence length="308" mass="32461">MRGQIDDGVSQSHHIHYVAAVLTTEKAATAVDIQIRFLDSVAGAPEDLCERVAAVTAAAYAAGDLVPGLPVADGARERAGDVREDLAAGRGLWVASLDGETAGSVRAVVRPDGDWEVRRLAVSPRVRHAGLGRLLLRRLEAAAAAAGARQVVLDAVVERGNPAFYARVGFRTVRHFGAADKPLSEVHMVRDPRAPQEPGAPYAPGGDGWAVSWWAGPCGIRCRTGEPLPAAPEEALLGIDFLPGATASRRAAVEGVLAAAADRRTADGLFFARPAAQIAAFAQPRLIHTSLLAWWRSPAARAARTPRP</sequence>
<dbReference type="PANTHER" id="PTHR13947:SF37">
    <property type="entry name" value="LD18367P"/>
    <property type="match status" value="1"/>
</dbReference>
<keyword evidence="4" id="KW-1185">Reference proteome</keyword>
<dbReference type="SUPFAM" id="SSF55729">
    <property type="entry name" value="Acyl-CoA N-acyltransferases (Nat)"/>
    <property type="match status" value="1"/>
</dbReference>
<evidence type="ECO:0000259" key="2">
    <source>
        <dbReference type="PROSITE" id="PS51186"/>
    </source>
</evidence>
<dbReference type="PROSITE" id="PS51186">
    <property type="entry name" value="GNAT"/>
    <property type="match status" value="1"/>
</dbReference>
<dbReference type="Gene3D" id="3.40.630.30">
    <property type="match status" value="1"/>
</dbReference>
<dbReference type="GO" id="GO:0016746">
    <property type="term" value="F:acyltransferase activity"/>
    <property type="evidence" value="ECO:0007669"/>
    <property type="project" value="UniProtKB-KW"/>
</dbReference>
<keyword evidence="1 3" id="KW-0808">Transferase</keyword>
<dbReference type="InterPro" id="IPR000182">
    <property type="entry name" value="GNAT_dom"/>
</dbReference>
<organism evidence="3 4">
    <name type="scientific">Streptomyces flavotricini</name>
    <dbReference type="NCBI Taxonomy" id="66888"/>
    <lineage>
        <taxon>Bacteria</taxon>
        <taxon>Bacillati</taxon>
        <taxon>Actinomycetota</taxon>
        <taxon>Actinomycetes</taxon>
        <taxon>Kitasatosporales</taxon>
        <taxon>Streptomycetaceae</taxon>
        <taxon>Streptomyces</taxon>
    </lineage>
</organism>
<reference evidence="3 4" key="1">
    <citation type="submission" date="2021-08" db="EMBL/GenBank/DDBJ databases">
        <title>Genomic Architecture of Streptomyces flavotricini NGL1 and Streptomyces erythrochromogenes HMS4 With Differential Plant Beneficial attributes and laccase production capabilities.</title>
        <authorList>
            <person name="Salwan R."/>
            <person name="Kaur R."/>
            <person name="Sharma V."/>
        </authorList>
    </citation>
    <scope>NUCLEOTIDE SEQUENCE [LARGE SCALE GENOMIC DNA]</scope>
    <source>
        <strain evidence="3 4">NGL1</strain>
    </source>
</reference>
<name>A0ABS8E248_9ACTN</name>
<dbReference type="Proteomes" id="UP001520654">
    <property type="component" value="Unassembled WGS sequence"/>
</dbReference>
<comment type="caution">
    <text evidence="3">The sequence shown here is derived from an EMBL/GenBank/DDBJ whole genome shotgun (WGS) entry which is preliminary data.</text>
</comment>
<accession>A0ABS8E248</accession>